<evidence type="ECO:0000256" key="1">
    <source>
        <dbReference type="SAM" id="MobiDB-lite"/>
    </source>
</evidence>
<feature type="compositionally biased region" description="Basic residues" evidence="1">
    <location>
        <begin position="139"/>
        <end position="154"/>
    </location>
</feature>
<dbReference type="EnsemblPlants" id="ONIVA03G21140.1">
    <property type="protein sequence ID" value="ONIVA03G21140.1"/>
    <property type="gene ID" value="ONIVA03G21140"/>
</dbReference>
<protein>
    <submittedName>
        <fullName evidence="2">Uncharacterized protein</fullName>
    </submittedName>
</protein>
<dbReference type="AlphaFoldDB" id="A0A0E0GND1"/>
<evidence type="ECO:0000313" key="2">
    <source>
        <dbReference type="EnsemblPlants" id="ONIVA03G21140.1"/>
    </source>
</evidence>
<dbReference type="OMA" id="WWWLRAG"/>
<sequence>MAGGDVLAGEDQGGAARRLWNQGGLVAMELLGKAAQLTGGCGAVEVCDDGDHPIPVGSIKRHAPTPLDWANDAADVGGDGYGPSDGEADSDLVAGVPTRRRPPCAPTRRRPPAALPSAVRPHAPPSPAALPSAASHARLLPRRRRRRSPPRCHRSPATAPPGKLRLRLSLSCLPHGELRLHLNRPPPAARGAPPCAVALDKERERERERERWGRGEEEGRRGLG</sequence>
<dbReference type="Proteomes" id="UP000006591">
    <property type="component" value="Chromosome 3"/>
</dbReference>
<evidence type="ECO:0000313" key="3">
    <source>
        <dbReference type="Proteomes" id="UP000006591"/>
    </source>
</evidence>
<accession>A0A0E0GND1</accession>
<feature type="region of interest" description="Disordered" evidence="1">
    <location>
        <begin position="182"/>
        <end position="224"/>
    </location>
</feature>
<dbReference type="Gramene" id="ONIVA03G21140.1">
    <property type="protein sequence ID" value="ONIVA03G21140.1"/>
    <property type="gene ID" value="ONIVA03G21140"/>
</dbReference>
<dbReference type="HOGENOM" id="CLU_1236741_0_0_1"/>
<feature type="compositionally biased region" description="Low complexity" evidence="1">
    <location>
        <begin position="189"/>
        <end position="198"/>
    </location>
</feature>
<proteinExistence type="predicted"/>
<organism evidence="2">
    <name type="scientific">Oryza nivara</name>
    <name type="common">Indian wild rice</name>
    <name type="synonym">Oryza sativa f. spontanea</name>
    <dbReference type="NCBI Taxonomy" id="4536"/>
    <lineage>
        <taxon>Eukaryota</taxon>
        <taxon>Viridiplantae</taxon>
        <taxon>Streptophyta</taxon>
        <taxon>Embryophyta</taxon>
        <taxon>Tracheophyta</taxon>
        <taxon>Spermatophyta</taxon>
        <taxon>Magnoliopsida</taxon>
        <taxon>Liliopsida</taxon>
        <taxon>Poales</taxon>
        <taxon>Poaceae</taxon>
        <taxon>BOP clade</taxon>
        <taxon>Oryzoideae</taxon>
        <taxon>Oryzeae</taxon>
        <taxon>Oryzinae</taxon>
        <taxon>Oryza</taxon>
    </lineage>
</organism>
<keyword evidence="3" id="KW-1185">Reference proteome</keyword>
<reference evidence="2" key="1">
    <citation type="submission" date="2015-04" db="UniProtKB">
        <authorList>
            <consortium name="EnsemblPlants"/>
        </authorList>
    </citation>
    <scope>IDENTIFICATION</scope>
    <source>
        <strain evidence="2">SL10</strain>
    </source>
</reference>
<feature type="compositionally biased region" description="Low complexity" evidence="1">
    <location>
        <begin position="129"/>
        <end position="138"/>
    </location>
</feature>
<feature type="region of interest" description="Disordered" evidence="1">
    <location>
        <begin position="70"/>
        <end position="163"/>
    </location>
</feature>
<feature type="compositionally biased region" description="Basic residues" evidence="1">
    <location>
        <begin position="98"/>
        <end position="111"/>
    </location>
</feature>
<reference evidence="2" key="2">
    <citation type="submission" date="2018-04" db="EMBL/GenBank/DDBJ databases">
        <title>OnivRS2 (Oryza nivara Reference Sequence Version 2).</title>
        <authorList>
            <person name="Zhang J."/>
            <person name="Kudrna D."/>
            <person name="Lee S."/>
            <person name="Talag J."/>
            <person name="Rajasekar S."/>
            <person name="Welchert J."/>
            <person name="Hsing Y.-I."/>
            <person name="Wing R.A."/>
        </authorList>
    </citation>
    <scope>NUCLEOTIDE SEQUENCE [LARGE SCALE GENOMIC DNA]</scope>
    <source>
        <strain evidence="2">SL10</strain>
    </source>
</reference>
<name>A0A0E0GND1_ORYNI</name>
<feature type="compositionally biased region" description="Basic and acidic residues" evidence="1">
    <location>
        <begin position="199"/>
        <end position="224"/>
    </location>
</feature>